<dbReference type="AlphaFoldDB" id="Q72V14"/>
<dbReference type="Proteomes" id="UP000007037">
    <property type="component" value="Chromosome I"/>
</dbReference>
<dbReference type="GO" id="GO:0005829">
    <property type="term" value="C:cytosol"/>
    <property type="evidence" value="ECO:0007669"/>
    <property type="project" value="TreeGrafter"/>
</dbReference>
<reference evidence="3 4" key="1">
    <citation type="journal article" date="2004" name="J. Bacteriol.">
        <title>Comparative genomics of two Leptospira interrogans serovars reveals novel insights into physiology and pathogenesis.</title>
        <authorList>
            <person name="Nascimento A.L."/>
            <person name="Ko A.I."/>
            <person name="Martins E.A."/>
            <person name="Monteiro-Vitorello C.B."/>
            <person name="Ho P.L."/>
            <person name="Haake D.A."/>
            <person name="Verjovski-Almeida S."/>
            <person name="Hartskeerl R.A."/>
            <person name="Marques M.V."/>
            <person name="Oliveira M.C."/>
            <person name="Menck C.F."/>
            <person name="Leite L.C."/>
            <person name="Carrer H."/>
            <person name="Coutinho L.L."/>
            <person name="Degrave W.M."/>
            <person name="Dellagostin O.A."/>
            <person name="El-Dorry H."/>
            <person name="Ferro E.S."/>
            <person name="Ferro M.I."/>
            <person name="Furlan L.R."/>
            <person name="Gamberini M."/>
            <person name="Giglioti E.A."/>
            <person name="Goes-Neto A."/>
            <person name="Goldman G.H."/>
            <person name="Goldman M.H."/>
            <person name="Harakava R."/>
            <person name="Jeronimo S.M."/>
            <person name="Junqueira-De-Azevedo I.L."/>
            <person name="Kimura E.T."/>
            <person name="Kuramae E.E."/>
            <person name="Lemos E.G."/>
            <person name="Lemos M.V."/>
            <person name="Marino C.L."/>
            <person name="Nunes L.R."/>
            <person name="De Oliveira R.C."/>
            <person name="Pereira G.G."/>
            <person name="Reis M.S."/>
            <person name="Schriefer A."/>
            <person name="Siqueira W.J."/>
            <person name="Sommer P."/>
            <person name="Tsai S.M."/>
            <person name="Simpson A.J."/>
            <person name="Ferro J.A."/>
            <person name="Camargo L.E."/>
            <person name="Kitajima J.P."/>
            <person name="Setubal J.C."/>
            <person name="Van Sluys M.A."/>
        </authorList>
    </citation>
    <scope>NUCLEOTIDE SEQUENCE [LARGE SCALE GENOMIC DNA]</scope>
    <source>
        <strain evidence="3 4">Fiocruz L1-130</strain>
    </source>
</reference>
<dbReference type="HOGENOM" id="CLU_1169530_0_0_12"/>
<accession>Q72V14</accession>
<dbReference type="Pfam" id="PF02493">
    <property type="entry name" value="MORN"/>
    <property type="match status" value="7"/>
</dbReference>
<gene>
    <name evidence="3" type="ordered locus">LIC_10489</name>
</gene>
<organism evidence="3 4">
    <name type="scientific">Leptospira interrogans serogroup Icterohaemorrhagiae serovar copenhageni (strain Fiocruz L1-130)</name>
    <dbReference type="NCBI Taxonomy" id="267671"/>
    <lineage>
        <taxon>Bacteria</taxon>
        <taxon>Pseudomonadati</taxon>
        <taxon>Spirochaetota</taxon>
        <taxon>Spirochaetia</taxon>
        <taxon>Leptospirales</taxon>
        <taxon>Leptospiraceae</taxon>
        <taxon>Leptospira</taxon>
    </lineage>
</organism>
<dbReference type="PANTHER" id="PTHR43215:SF14">
    <property type="entry name" value="RADIAL SPOKE HEAD 1 HOMOLOG"/>
    <property type="match status" value="1"/>
</dbReference>
<dbReference type="EMBL" id="AE016823">
    <property type="protein sequence ID" value="AAS69110.1"/>
    <property type="molecule type" value="Genomic_DNA"/>
</dbReference>
<feature type="transmembrane region" description="Helical" evidence="2">
    <location>
        <begin position="36"/>
        <end position="56"/>
    </location>
</feature>
<protein>
    <recommendedName>
        <fullName evidence="5">MORN repeat protein</fullName>
    </recommendedName>
</protein>
<dbReference type="SUPFAM" id="SSF82185">
    <property type="entry name" value="Histone H3 K4-specific methyltransferase SET7/9 N-terminal domain"/>
    <property type="match status" value="2"/>
</dbReference>
<evidence type="ECO:0000256" key="2">
    <source>
        <dbReference type="SAM" id="Phobius"/>
    </source>
</evidence>
<dbReference type="Gene3D" id="2.20.110.10">
    <property type="entry name" value="Histone H3 K4-specific methyltransferase SET7/9 N-terminal domain"/>
    <property type="match status" value="3"/>
</dbReference>
<keyword evidence="2" id="KW-1133">Transmembrane helix</keyword>
<keyword evidence="1" id="KW-0677">Repeat</keyword>
<name>Q72V14_LEPIC</name>
<keyword evidence="2" id="KW-0812">Transmembrane</keyword>
<dbReference type="PANTHER" id="PTHR43215">
    <property type="entry name" value="RADIAL SPOKE HEAD 1 HOMOLOG"/>
    <property type="match status" value="1"/>
</dbReference>
<dbReference type="InterPro" id="IPR003409">
    <property type="entry name" value="MORN"/>
</dbReference>
<evidence type="ECO:0000256" key="1">
    <source>
        <dbReference type="ARBA" id="ARBA00022737"/>
    </source>
</evidence>
<proteinExistence type="predicted"/>
<evidence type="ECO:0000313" key="3">
    <source>
        <dbReference type="EMBL" id="AAS69110.1"/>
    </source>
</evidence>
<evidence type="ECO:0008006" key="5">
    <source>
        <dbReference type="Google" id="ProtNLM"/>
    </source>
</evidence>
<dbReference type="KEGG" id="lic:LIC_10489"/>
<dbReference type="SMART" id="SM00698">
    <property type="entry name" value="MORN"/>
    <property type="match status" value="3"/>
</dbReference>
<keyword evidence="2" id="KW-0472">Membrane</keyword>
<sequence length="241" mass="27574">MEEKMYADRIFYPILKLFSNLKVLLQAIWKTKKGKIFILIISAIGVFFIITFYLNITKYKCITGDCKNGFAKMEYRGGSYYEGYVRNSHPDGYGLFQNKEGHLYKGEWKHGVKHGKGIYRYPDGSSYSGYFLNNTKHGPGVFTWRDGTNLNVRWNEDEPNGSGILTLSDGMRLSGIYKNGRIFDGNGAFIYPNGNVYVGSWRLGKREGFGILKDELGTILYKGNWKNDKETPDGLKEDNKK</sequence>
<evidence type="ECO:0000313" key="4">
    <source>
        <dbReference type="Proteomes" id="UP000007037"/>
    </source>
</evidence>